<sequence>MQPELAGDGAIPEENLGAGSTGSRSRRFLNGLSIFQSKRFASSISSTAEHRRGASLDSSAACLGGGSFRWQCNYRDALVCEQPLESTQCRQPSVRPNDDPIQRTVGPLAIDVGGESNAVDDDQQQCKRRQTTRSTIASHCDARSGSKDRDQSTRKASLWLRIVGRFAGKNRVREESSSQAKDHVLDVQKKAGANSLLREHKPLKKAVEASRSSRSAARSQNPEEARKGTKKYKWVSCEDVGRVSSRKDQSRSHYELVKPVLEPVQFATADLSHCPEKVIHAPRKTSQPATPPLGDNAGGLEDSETRKRLLFVPSRAISDDQHTRMIEECKNVVTHLRCKKGKEQGVVAAEARLLAKDYPVARATLATLGAIAPLVAMLDSTSTFCAHTALLALYTLAIGNDHNKAAVVDAGAIPKMLDLLQKSEPSMREAVVANFLSLSALDRNKPLIGSSGAIFQLVQTLRLGGEQIGRESLRALYNLSLAQSNIKLFVEADATTVVMEILKTRDVYASSTTAEKSLAVVGNMVATPVGRKSVTDVSEGLEILIGVLGWGVQFSKCQERAAYILMVIAHHSYGHRQAMVEKRAIPALLEVSLLGSALAQKRAVKVLECLREDREQGRPMSAPMEPPRKARHSDSIPKLEHKAEIGEGSKIVNDMVQQSLEKNLQRIVRRANLPASMDHTRASSLSGCSSSKSLPF</sequence>
<dbReference type="Pfam" id="PF00514">
    <property type="entry name" value="Arm"/>
    <property type="match status" value="1"/>
</dbReference>
<dbReference type="InterPro" id="IPR016024">
    <property type="entry name" value="ARM-type_fold"/>
</dbReference>
<dbReference type="SUPFAM" id="SSF48371">
    <property type="entry name" value="ARM repeat"/>
    <property type="match status" value="1"/>
</dbReference>
<name>A0A8T0GKB0_CERPU</name>
<keyword evidence="3" id="KW-1185">Reference proteome</keyword>
<feature type="compositionally biased region" description="Basic and acidic residues" evidence="1">
    <location>
        <begin position="197"/>
        <end position="208"/>
    </location>
</feature>
<dbReference type="PANTHER" id="PTHR46700">
    <property type="entry name" value="ARM REPEAT SUPERFAMILY PROTEIN"/>
    <property type="match status" value="1"/>
</dbReference>
<gene>
    <name evidence="2" type="ORF">KC19_10G045700</name>
</gene>
<dbReference type="AlphaFoldDB" id="A0A8T0GKB0"/>
<feature type="compositionally biased region" description="Basic and acidic residues" evidence="1">
    <location>
        <begin position="140"/>
        <end position="153"/>
    </location>
</feature>
<dbReference type="InterPro" id="IPR000225">
    <property type="entry name" value="Armadillo"/>
</dbReference>
<feature type="compositionally biased region" description="Low complexity" evidence="1">
    <location>
        <begin position="683"/>
        <end position="696"/>
    </location>
</feature>
<feature type="region of interest" description="Disordered" evidence="1">
    <location>
        <begin position="615"/>
        <end position="637"/>
    </location>
</feature>
<dbReference type="InterPro" id="IPR011989">
    <property type="entry name" value="ARM-like"/>
</dbReference>
<dbReference type="EMBL" id="CM026431">
    <property type="protein sequence ID" value="KAG0558674.1"/>
    <property type="molecule type" value="Genomic_DNA"/>
</dbReference>
<proteinExistence type="predicted"/>
<organism evidence="2 3">
    <name type="scientific">Ceratodon purpureus</name>
    <name type="common">Fire moss</name>
    <name type="synonym">Dicranum purpureum</name>
    <dbReference type="NCBI Taxonomy" id="3225"/>
    <lineage>
        <taxon>Eukaryota</taxon>
        <taxon>Viridiplantae</taxon>
        <taxon>Streptophyta</taxon>
        <taxon>Embryophyta</taxon>
        <taxon>Bryophyta</taxon>
        <taxon>Bryophytina</taxon>
        <taxon>Bryopsida</taxon>
        <taxon>Dicranidae</taxon>
        <taxon>Pseudoditrichales</taxon>
        <taxon>Ditrichaceae</taxon>
        <taxon>Ceratodon</taxon>
    </lineage>
</organism>
<protein>
    <submittedName>
        <fullName evidence="2">Uncharacterized protein</fullName>
    </submittedName>
</protein>
<evidence type="ECO:0000313" key="2">
    <source>
        <dbReference type="EMBL" id="KAG0558674.1"/>
    </source>
</evidence>
<accession>A0A8T0GKB0</accession>
<feature type="region of interest" description="Disordered" evidence="1">
    <location>
        <begin position="192"/>
        <end position="231"/>
    </location>
</feature>
<reference evidence="2" key="1">
    <citation type="submission" date="2020-06" db="EMBL/GenBank/DDBJ databases">
        <title>WGS assembly of Ceratodon purpureus strain R40.</title>
        <authorList>
            <person name="Carey S.B."/>
            <person name="Jenkins J."/>
            <person name="Shu S."/>
            <person name="Lovell J.T."/>
            <person name="Sreedasyam A."/>
            <person name="Maumus F."/>
            <person name="Tiley G.P."/>
            <person name="Fernandez-Pozo N."/>
            <person name="Barry K."/>
            <person name="Chen C."/>
            <person name="Wang M."/>
            <person name="Lipzen A."/>
            <person name="Daum C."/>
            <person name="Saski C.A."/>
            <person name="Payton A.C."/>
            <person name="Mcbreen J.C."/>
            <person name="Conrad R.E."/>
            <person name="Kollar L.M."/>
            <person name="Olsson S."/>
            <person name="Huttunen S."/>
            <person name="Landis J.B."/>
            <person name="Wickett N.J."/>
            <person name="Johnson M.G."/>
            <person name="Rensing S.A."/>
            <person name="Grimwood J."/>
            <person name="Schmutz J."/>
            <person name="Mcdaniel S.F."/>
        </authorList>
    </citation>
    <scope>NUCLEOTIDE SEQUENCE</scope>
    <source>
        <strain evidence="2">R40</strain>
    </source>
</reference>
<feature type="compositionally biased region" description="Low complexity" evidence="1">
    <location>
        <begin position="209"/>
        <end position="219"/>
    </location>
</feature>
<feature type="compositionally biased region" description="Basic and acidic residues" evidence="1">
    <location>
        <begin position="626"/>
        <end position="637"/>
    </location>
</feature>
<evidence type="ECO:0000313" key="3">
    <source>
        <dbReference type="Proteomes" id="UP000822688"/>
    </source>
</evidence>
<comment type="caution">
    <text evidence="2">The sequence shown here is derived from an EMBL/GenBank/DDBJ whole genome shotgun (WGS) entry which is preliminary data.</text>
</comment>
<dbReference type="Proteomes" id="UP000822688">
    <property type="component" value="Chromosome 10"/>
</dbReference>
<dbReference type="Gene3D" id="1.25.10.10">
    <property type="entry name" value="Leucine-rich Repeat Variant"/>
    <property type="match status" value="1"/>
</dbReference>
<feature type="region of interest" description="Disordered" evidence="1">
    <location>
        <begin position="125"/>
        <end position="154"/>
    </location>
</feature>
<feature type="region of interest" description="Disordered" evidence="1">
    <location>
        <begin position="672"/>
        <end position="696"/>
    </location>
</feature>
<feature type="region of interest" description="Disordered" evidence="1">
    <location>
        <begin position="1"/>
        <end position="22"/>
    </location>
</feature>
<dbReference type="PANTHER" id="PTHR46700:SF1">
    <property type="entry name" value="ARM REPEAT SUPERFAMILY PROTEIN"/>
    <property type="match status" value="1"/>
</dbReference>
<dbReference type="SMART" id="SM00185">
    <property type="entry name" value="ARM"/>
    <property type="match status" value="4"/>
</dbReference>
<evidence type="ECO:0000256" key="1">
    <source>
        <dbReference type="SAM" id="MobiDB-lite"/>
    </source>
</evidence>